<evidence type="ECO:0000256" key="5">
    <source>
        <dbReference type="ARBA" id="ARBA00022989"/>
    </source>
</evidence>
<feature type="transmembrane region" description="Helical" evidence="7">
    <location>
        <begin position="26"/>
        <end position="43"/>
    </location>
</feature>
<evidence type="ECO:0000256" key="3">
    <source>
        <dbReference type="ARBA" id="ARBA00022475"/>
    </source>
</evidence>
<accession>A0ABT9I3W4</accession>
<evidence type="ECO:0000256" key="1">
    <source>
        <dbReference type="ARBA" id="ARBA00004651"/>
    </source>
</evidence>
<dbReference type="PROSITE" id="PS50928">
    <property type="entry name" value="ABC_TM1"/>
    <property type="match status" value="1"/>
</dbReference>
<feature type="domain" description="ABC transmembrane type-1" evidence="8">
    <location>
        <begin position="87"/>
        <end position="271"/>
    </location>
</feature>
<feature type="transmembrane region" description="Helical" evidence="7">
    <location>
        <begin position="209"/>
        <end position="228"/>
    </location>
</feature>
<dbReference type="RefSeq" id="WP_240474865.1">
    <property type="nucleotide sequence ID" value="NZ_JAPJDY010000014.1"/>
</dbReference>
<evidence type="ECO:0000256" key="7">
    <source>
        <dbReference type="RuleBase" id="RU363032"/>
    </source>
</evidence>
<keyword evidence="5 7" id="KW-1133">Transmembrane helix</keyword>
<sequence>MTANYKPVQPARLFGVHATPRNWHKLVLGLLPFILIIALYAYASHARKLDNPDDKLLPGFSQMVEAMQPLVMQPSPRNGQYVFWADTLSSLTRLALGCSLAFVAALWLGLNMGAFRGLEASASPFITFISMIPPLALLPMLFITLGVDEVGKVALIFIGTFPLMTRDVFIATKAIPREQLVKTLTLGGTQLAYLYRIALPQIMPRALDTFRLSLGAAWLFLIAAEAIASTDGLGYRIFLVRRYLAMDIIIPYVAWITLIGFLLDWALRVLARRLYPWYAGVNSK</sequence>
<comment type="similarity">
    <text evidence="7">Belongs to the binding-protein-dependent transport system permease family.</text>
</comment>
<gene>
    <name evidence="9" type="ORF">ORJ04_19115</name>
</gene>
<evidence type="ECO:0000259" key="8">
    <source>
        <dbReference type="PROSITE" id="PS50928"/>
    </source>
</evidence>
<dbReference type="InterPro" id="IPR000515">
    <property type="entry name" value="MetI-like"/>
</dbReference>
<feature type="transmembrane region" description="Helical" evidence="7">
    <location>
        <begin position="94"/>
        <end position="113"/>
    </location>
</feature>
<protein>
    <submittedName>
        <fullName evidence="9">ABC transporter permease</fullName>
    </submittedName>
</protein>
<feature type="transmembrane region" description="Helical" evidence="7">
    <location>
        <begin position="125"/>
        <end position="147"/>
    </location>
</feature>
<dbReference type="Proteomes" id="UP001231109">
    <property type="component" value="Unassembled WGS sequence"/>
</dbReference>
<comment type="caution">
    <text evidence="9">The sequence shown here is derived from an EMBL/GenBank/DDBJ whole genome shotgun (WGS) entry which is preliminary data.</text>
</comment>
<dbReference type="CDD" id="cd06261">
    <property type="entry name" value="TM_PBP2"/>
    <property type="match status" value="1"/>
</dbReference>
<evidence type="ECO:0000256" key="2">
    <source>
        <dbReference type="ARBA" id="ARBA00022448"/>
    </source>
</evidence>
<keyword evidence="10" id="KW-1185">Reference proteome</keyword>
<dbReference type="EMBL" id="JAPJDZ010000091">
    <property type="protein sequence ID" value="MDP5138064.1"/>
    <property type="molecule type" value="Genomic_DNA"/>
</dbReference>
<evidence type="ECO:0000313" key="10">
    <source>
        <dbReference type="Proteomes" id="UP001231109"/>
    </source>
</evidence>
<organism evidence="9 10">
    <name type="scientific">Rheinheimera baltica</name>
    <dbReference type="NCBI Taxonomy" id="67576"/>
    <lineage>
        <taxon>Bacteria</taxon>
        <taxon>Pseudomonadati</taxon>
        <taxon>Pseudomonadota</taxon>
        <taxon>Gammaproteobacteria</taxon>
        <taxon>Chromatiales</taxon>
        <taxon>Chromatiaceae</taxon>
        <taxon>Rheinheimera</taxon>
    </lineage>
</organism>
<keyword evidence="2 7" id="KW-0813">Transport</keyword>
<feature type="transmembrane region" description="Helical" evidence="7">
    <location>
        <begin position="248"/>
        <end position="267"/>
    </location>
</feature>
<dbReference type="Pfam" id="PF00528">
    <property type="entry name" value="BPD_transp_1"/>
    <property type="match status" value="1"/>
</dbReference>
<dbReference type="SUPFAM" id="SSF161098">
    <property type="entry name" value="MetI-like"/>
    <property type="match status" value="1"/>
</dbReference>
<name>A0ABT9I3W4_9GAMM</name>
<proteinExistence type="inferred from homology"/>
<keyword evidence="6 7" id="KW-0472">Membrane</keyword>
<evidence type="ECO:0000256" key="6">
    <source>
        <dbReference type="ARBA" id="ARBA00023136"/>
    </source>
</evidence>
<comment type="subcellular location">
    <subcellularLocation>
        <location evidence="1 7">Cell membrane</location>
        <topology evidence="1 7">Multi-pass membrane protein</topology>
    </subcellularLocation>
</comment>
<reference evidence="9 10" key="1">
    <citation type="submission" date="2022-11" db="EMBL/GenBank/DDBJ databases">
        <title>Viruses from the air-sea interface of a natural surface slick.</title>
        <authorList>
            <person name="Rahlff J."/>
            <person name="Holmfeldt K."/>
        </authorList>
    </citation>
    <scope>NUCLEOTIDE SEQUENCE [LARGE SCALE GENOMIC DNA]</scope>
    <source>
        <strain evidence="9 10">SMS4</strain>
    </source>
</reference>
<evidence type="ECO:0000256" key="4">
    <source>
        <dbReference type="ARBA" id="ARBA00022692"/>
    </source>
</evidence>
<evidence type="ECO:0000313" key="9">
    <source>
        <dbReference type="EMBL" id="MDP5138064.1"/>
    </source>
</evidence>
<dbReference type="InterPro" id="IPR035906">
    <property type="entry name" value="MetI-like_sf"/>
</dbReference>
<keyword evidence="3" id="KW-1003">Cell membrane</keyword>
<dbReference type="PANTHER" id="PTHR30151:SF0">
    <property type="entry name" value="ABC TRANSPORTER PERMEASE PROTEIN MJ0413-RELATED"/>
    <property type="match status" value="1"/>
</dbReference>
<keyword evidence="4 7" id="KW-0812">Transmembrane</keyword>
<dbReference type="PANTHER" id="PTHR30151">
    <property type="entry name" value="ALKANE SULFONATE ABC TRANSPORTER-RELATED, MEMBRANE SUBUNIT"/>
    <property type="match status" value="1"/>
</dbReference>
<dbReference type="Gene3D" id="1.10.3720.10">
    <property type="entry name" value="MetI-like"/>
    <property type="match status" value="1"/>
</dbReference>